<dbReference type="AlphaFoldDB" id="A0A5D4H4K2"/>
<dbReference type="InterPro" id="IPR037066">
    <property type="entry name" value="Plug_dom_sf"/>
</dbReference>
<reference evidence="3 4" key="1">
    <citation type="submission" date="2019-08" db="EMBL/GenBank/DDBJ databases">
        <title>Phlebobacter frassis gen. nov. sp. nov., a new member of family Sphingobacteriaceae isolated from sand fly rearing media.</title>
        <authorList>
            <person name="Kakumanu M.L."/>
            <person name="Marayati B.F."/>
            <person name="Wada-Katsumata A."/>
            <person name="Wasserberg G."/>
            <person name="Schal C."/>
            <person name="Apperson C.S."/>
            <person name="Ponnusamy L."/>
        </authorList>
    </citation>
    <scope>NUCLEOTIDE SEQUENCE [LARGE SCALE GENOMIC DNA]</scope>
    <source>
        <strain evidence="3 4">SSI9</strain>
    </source>
</reference>
<dbReference type="Gene3D" id="2.170.130.10">
    <property type="entry name" value="TonB-dependent receptor, plug domain"/>
    <property type="match status" value="1"/>
</dbReference>
<name>A0A5D4H4K2_9SPHI</name>
<dbReference type="EMBL" id="VTAV01000008">
    <property type="protein sequence ID" value="TYR35598.1"/>
    <property type="molecule type" value="Genomic_DNA"/>
</dbReference>
<keyword evidence="3" id="KW-0675">Receptor</keyword>
<dbReference type="InterPro" id="IPR039426">
    <property type="entry name" value="TonB-dep_rcpt-like"/>
</dbReference>
<comment type="caution">
    <text evidence="3">The sequence shown here is derived from an EMBL/GenBank/DDBJ whole genome shotgun (WGS) entry which is preliminary data.</text>
</comment>
<keyword evidence="1" id="KW-0813">Transport</keyword>
<dbReference type="SUPFAM" id="SSF49464">
    <property type="entry name" value="Carboxypeptidase regulatory domain-like"/>
    <property type="match status" value="1"/>
</dbReference>
<dbReference type="NCBIfam" id="TIGR04056">
    <property type="entry name" value="OMP_RagA_SusC"/>
    <property type="match status" value="1"/>
</dbReference>
<accession>A0A5D4H4K2</accession>
<comment type="similarity">
    <text evidence="1">Belongs to the TonB-dependent receptor family.</text>
</comment>
<feature type="domain" description="TonB-dependent receptor plug" evidence="2">
    <location>
        <begin position="127"/>
        <end position="235"/>
    </location>
</feature>
<dbReference type="InterPro" id="IPR023997">
    <property type="entry name" value="TonB-dep_OMP_SusC/RagA_CS"/>
</dbReference>
<dbReference type="Pfam" id="PF13715">
    <property type="entry name" value="CarbopepD_reg_2"/>
    <property type="match status" value="1"/>
</dbReference>
<keyword evidence="1" id="KW-1134">Transmembrane beta strand</keyword>
<dbReference type="NCBIfam" id="TIGR04057">
    <property type="entry name" value="SusC_RagA_signa"/>
    <property type="match status" value="1"/>
</dbReference>
<dbReference type="FunFam" id="2.170.130.10:FF:000003">
    <property type="entry name" value="SusC/RagA family TonB-linked outer membrane protein"/>
    <property type="match status" value="1"/>
</dbReference>
<dbReference type="Proteomes" id="UP000322362">
    <property type="component" value="Unassembled WGS sequence"/>
</dbReference>
<proteinExistence type="inferred from homology"/>
<keyword evidence="1" id="KW-0472">Membrane</keyword>
<gene>
    <name evidence="3" type="ORF">FXV77_12845</name>
</gene>
<evidence type="ECO:0000259" key="2">
    <source>
        <dbReference type="Pfam" id="PF07715"/>
    </source>
</evidence>
<organism evidence="3 4">
    <name type="scientific">Sphingobacterium phlebotomi</name>
    <dbReference type="NCBI Taxonomy" id="2605433"/>
    <lineage>
        <taxon>Bacteria</taxon>
        <taxon>Pseudomonadati</taxon>
        <taxon>Bacteroidota</taxon>
        <taxon>Sphingobacteriia</taxon>
        <taxon>Sphingobacteriales</taxon>
        <taxon>Sphingobacteriaceae</taxon>
        <taxon>Sphingobacterium</taxon>
    </lineage>
</organism>
<dbReference type="PROSITE" id="PS52016">
    <property type="entry name" value="TONB_DEPENDENT_REC_3"/>
    <property type="match status" value="1"/>
</dbReference>
<dbReference type="Pfam" id="PF07715">
    <property type="entry name" value="Plug"/>
    <property type="match status" value="1"/>
</dbReference>
<keyword evidence="1" id="KW-0812">Transmembrane</keyword>
<dbReference type="SUPFAM" id="SSF56935">
    <property type="entry name" value="Porins"/>
    <property type="match status" value="1"/>
</dbReference>
<dbReference type="InterPro" id="IPR008969">
    <property type="entry name" value="CarboxyPept-like_regulatory"/>
</dbReference>
<dbReference type="GO" id="GO:0009279">
    <property type="term" value="C:cell outer membrane"/>
    <property type="evidence" value="ECO:0007669"/>
    <property type="project" value="UniProtKB-SubCell"/>
</dbReference>
<dbReference type="InterPro" id="IPR023996">
    <property type="entry name" value="TonB-dep_OMP_SusC/RagA"/>
</dbReference>
<keyword evidence="4" id="KW-1185">Reference proteome</keyword>
<dbReference type="RefSeq" id="WP_148919624.1">
    <property type="nucleotide sequence ID" value="NZ_VTAV01000008.1"/>
</dbReference>
<evidence type="ECO:0000313" key="3">
    <source>
        <dbReference type="EMBL" id="TYR35598.1"/>
    </source>
</evidence>
<comment type="subcellular location">
    <subcellularLocation>
        <location evidence="1">Cell outer membrane</location>
        <topology evidence="1">Multi-pass membrane protein</topology>
    </subcellularLocation>
</comment>
<keyword evidence="1" id="KW-0998">Cell outer membrane</keyword>
<evidence type="ECO:0000313" key="4">
    <source>
        <dbReference type="Proteomes" id="UP000322362"/>
    </source>
</evidence>
<sequence length="1045" mass="117235">MLPLKKATFILGYPRVLLSILVLLGVSTLLHAQETEHLLKGQILNEKEEPIQGATVTVQGSTRGVLADEQGRYEIMVDRDAQLVFSYVGYTTQVILVAGRTEINVALQPVTDELDEVTVVAFGQQKKESVVGAITTVRPSELKVPSSNLTTALAGRVAGLIAFQQSGEPGADNADFFIRGVTSFGYSNRPLILVDGVEVPASELARLQVDDLASFSIMKDATATSLYGARGANGVILITTKEGREGKASISLRYETSASQPTRNIELADPITYMNLANESSLTRGRTRQYQWEKIERTMAGEDPMIYPATDWQSLLLKDRTFNNRLNLNVNGGGKVARYYVAATYNKDNGMLKVDNRNNFNNGIDLKTYGLRSNVNINLTKTTEAIVRLNSTWTDYTGPLGTGADFYRQIIRTDPVLFPAYYEPDAKNLTTEHILFGNAGAGEYLNPYANLMRGYRDYTNAMFLAQFEVKQDLDFILPGLKASGMYNTTRYNYYQVSRTYTPFYYILSAYDKQTGEYILNNLNPTTAHEYLTYTEDSKQITSEDYFQGILSYSTDIRTDHSVSGMLVYNMQNKISANAGSLQNSLARRNLGLAGRFTYAFQDKYFLEGNFGYNGSERFAKEHRFGFFPSVGGAWYVSREPFWKGNIQRIISNLKLRGTYGLVGNDAIGSLEDRFFYLSEINPNVSAAGYTFGSEFGNRINGVTEGRLENRDITWETSRKLNLSAEIGLFNMANLVVDLYKEHRYNILMTRAHTPNTMGVAVLPQANVGEAESKGIDISLEANKNFANGWFVSGRGNFTYAEGKYIKYEEPDYSAFPWRSRVGIPLGQQFGFVAERLFIDDEEVYNSPQQFGEVLGGDIKYKDIDQDGVITNLDMVPIGYPTIPRMTYGFGFSLGYKGVDFSSFFQGSAKSSFWIDAAETAPFVSLATGQKNQLLQAYVDDHWSEDNRNLKALWPRLSDIASTNNNRVSTWFMRNGSFLRIKQVELGYTFKETLTRRIGIEKIRMYINGTNLYNFSKFKLWDVEMGGNGLGYPLQQVYNFGIQCSL</sequence>
<dbReference type="InterPro" id="IPR012910">
    <property type="entry name" value="Plug_dom"/>
</dbReference>
<dbReference type="Gene3D" id="2.60.40.1120">
    <property type="entry name" value="Carboxypeptidase-like, regulatory domain"/>
    <property type="match status" value="1"/>
</dbReference>
<evidence type="ECO:0000256" key="1">
    <source>
        <dbReference type="PROSITE-ProRule" id="PRU01360"/>
    </source>
</evidence>
<protein>
    <submittedName>
        <fullName evidence="3">TonB-dependent receptor</fullName>
    </submittedName>
</protein>